<gene>
    <name evidence="3" type="ORF">Fcan01_08548</name>
</gene>
<feature type="coiled-coil region" evidence="1">
    <location>
        <begin position="222"/>
        <end position="273"/>
    </location>
</feature>
<feature type="coiled-coil region" evidence="1">
    <location>
        <begin position="571"/>
        <end position="640"/>
    </location>
</feature>
<sequence length="701" mass="80031">MYTRSKEKNQPVSFSEMAGFGLRRGARIPQEKTCPVAMRSVTTAVDRLVALGLSKGPFQFPPLKGSTTSLAPNYAGRMSPDAMWQKNVEKFPIQTRQLQPQKYTPYKGARQSASTSSGLTATPARRHVLPSVPNPRPPARKPKYIPPPTGTASGKGRVGRASASASNTTSLSNSVASTVTHLDKSLSHQQQSPKKSKPSISPSEMEEATKLKLELHRSRLDNEASDRRIARLLRKVEELEYTRDEAESLKMELDELDDRLHAAVLENSDLKKKLGLEGRGKDAKDGFTKEDRTAYVVKIKELNKRIEALTGNYKSWMKQLKDFQHEFMDALGITDADLARNVANGGIGESSKSCGSVKLHGFLRTCVENLKSEYNGAASEVITLRSQLHQEIFKADGLSKELETLQAERKRSLEGFREHESQIEYLSNEIKLLRSFLNDELSKETEAQIKGLQKENEELSQSLIKLQGEHDTRVAKLHQELEYEQDRYEQLETLGVEERKEIEMRWKKLWEVHSYRMKEDFETLKKNYENPLVASHERETGLQKQLDDLHARYNKSKEAWEDYRLTLFDQLEQWKEQYVLKCSLLEELRQERGNFDVAMNEKQKDIELYQKMLNDGVEERQNLQKKVEALQTKLRELIGLGKETIPAPPDGETSINLSSLCSTRSWFSIGDFKKMKEKMQTKSQSLLAAHEEDKEKKKLHC</sequence>
<organism evidence="3 4">
    <name type="scientific">Folsomia candida</name>
    <name type="common">Springtail</name>
    <dbReference type="NCBI Taxonomy" id="158441"/>
    <lineage>
        <taxon>Eukaryota</taxon>
        <taxon>Metazoa</taxon>
        <taxon>Ecdysozoa</taxon>
        <taxon>Arthropoda</taxon>
        <taxon>Hexapoda</taxon>
        <taxon>Collembola</taxon>
        <taxon>Entomobryomorpha</taxon>
        <taxon>Isotomoidea</taxon>
        <taxon>Isotomidae</taxon>
        <taxon>Proisotominae</taxon>
        <taxon>Folsomia</taxon>
    </lineage>
</organism>
<evidence type="ECO:0000313" key="3">
    <source>
        <dbReference type="EMBL" id="OXA57194.1"/>
    </source>
</evidence>
<dbReference type="Proteomes" id="UP000198287">
    <property type="component" value="Unassembled WGS sequence"/>
</dbReference>
<proteinExistence type="predicted"/>
<dbReference type="AlphaFoldDB" id="A0A226EJL7"/>
<protein>
    <submittedName>
        <fullName evidence="3">Uncharacterized protein</fullName>
    </submittedName>
</protein>
<evidence type="ECO:0000256" key="1">
    <source>
        <dbReference type="SAM" id="Coils"/>
    </source>
</evidence>
<evidence type="ECO:0000313" key="4">
    <source>
        <dbReference type="Proteomes" id="UP000198287"/>
    </source>
</evidence>
<accession>A0A226EJL7</accession>
<dbReference type="EMBL" id="LNIX01000003">
    <property type="protein sequence ID" value="OXA57194.1"/>
    <property type="molecule type" value="Genomic_DNA"/>
</dbReference>
<keyword evidence="4" id="KW-1185">Reference proteome</keyword>
<feature type="coiled-coil region" evidence="1">
    <location>
        <begin position="299"/>
        <end position="326"/>
    </location>
</feature>
<reference evidence="3 4" key="1">
    <citation type="submission" date="2015-12" db="EMBL/GenBank/DDBJ databases">
        <title>The genome of Folsomia candida.</title>
        <authorList>
            <person name="Faddeeva A."/>
            <person name="Derks M.F."/>
            <person name="Anvar Y."/>
            <person name="Smit S."/>
            <person name="Van Straalen N."/>
            <person name="Roelofs D."/>
        </authorList>
    </citation>
    <scope>NUCLEOTIDE SEQUENCE [LARGE SCALE GENOMIC DNA]</scope>
    <source>
        <strain evidence="3 4">VU population</strain>
        <tissue evidence="3">Whole body</tissue>
    </source>
</reference>
<name>A0A226EJL7_FOLCA</name>
<feature type="compositionally biased region" description="Polar residues" evidence="2">
    <location>
        <begin position="111"/>
        <end position="120"/>
    </location>
</feature>
<feature type="compositionally biased region" description="Low complexity" evidence="2">
    <location>
        <begin position="187"/>
        <end position="203"/>
    </location>
</feature>
<evidence type="ECO:0000256" key="2">
    <source>
        <dbReference type="SAM" id="MobiDB-lite"/>
    </source>
</evidence>
<comment type="caution">
    <text evidence="3">The sequence shown here is derived from an EMBL/GenBank/DDBJ whole genome shotgun (WGS) entry which is preliminary data.</text>
</comment>
<keyword evidence="1" id="KW-0175">Coiled coil</keyword>
<dbReference type="OrthoDB" id="5848685at2759"/>
<feature type="coiled-coil region" evidence="1">
    <location>
        <begin position="442"/>
        <end position="494"/>
    </location>
</feature>
<feature type="compositionally biased region" description="Low complexity" evidence="2">
    <location>
        <begin position="161"/>
        <end position="180"/>
    </location>
</feature>
<feature type="region of interest" description="Disordered" evidence="2">
    <location>
        <begin position="93"/>
        <end position="208"/>
    </location>
</feature>